<evidence type="ECO:0000313" key="7">
    <source>
        <dbReference type="EMBL" id="KGR83660.1"/>
    </source>
</evidence>
<dbReference type="EMBL" id="JPVR01000077">
    <property type="protein sequence ID" value="KGR83660.1"/>
    <property type="molecule type" value="Genomic_DNA"/>
</dbReference>
<evidence type="ECO:0000256" key="4">
    <source>
        <dbReference type="ARBA" id="ARBA00022691"/>
    </source>
</evidence>
<dbReference type="GO" id="GO:0008168">
    <property type="term" value="F:methyltransferase activity"/>
    <property type="evidence" value="ECO:0007669"/>
    <property type="project" value="UniProtKB-KW"/>
</dbReference>
<dbReference type="PIRSF" id="PIRSF015855">
    <property type="entry name" value="TypeIII_Mtase_mKpnI"/>
    <property type="match status" value="1"/>
</dbReference>
<dbReference type="InterPro" id="IPR002295">
    <property type="entry name" value="N4/N6-MTase_EcoPI_Mod-like"/>
</dbReference>
<dbReference type="PRINTS" id="PR00506">
    <property type="entry name" value="D21N6MTFRASE"/>
</dbReference>
<dbReference type="Pfam" id="PF01555">
    <property type="entry name" value="N6_N4_Mtase"/>
    <property type="match status" value="1"/>
</dbReference>
<comment type="caution">
    <text evidence="7">The sequence shown here is derived from an EMBL/GenBank/DDBJ whole genome shotgun (WGS) entry which is preliminary data.</text>
</comment>
<dbReference type="PROSITE" id="PS00092">
    <property type="entry name" value="N6_MTASE"/>
    <property type="match status" value="1"/>
</dbReference>
<keyword evidence="3" id="KW-0808">Transferase</keyword>
<dbReference type="InterPro" id="IPR002052">
    <property type="entry name" value="DNA_methylase_N6_adenine_CS"/>
</dbReference>
<evidence type="ECO:0000256" key="1">
    <source>
        <dbReference type="ARBA" id="ARBA00006594"/>
    </source>
</evidence>
<organism evidence="7 8">
    <name type="scientific">Lysinibacillus boronitolerans JCM 21713 = 10a = NBRC 103108</name>
    <dbReference type="NCBI Taxonomy" id="1294264"/>
    <lineage>
        <taxon>Bacteria</taxon>
        <taxon>Bacillati</taxon>
        <taxon>Bacillota</taxon>
        <taxon>Bacilli</taxon>
        <taxon>Bacillales</taxon>
        <taxon>Bacillaceae</taxon>
        <taxon>Lysinibacillus</taxon>
    </lineage>
</organism>
<accession>A0ABR4XY25</accession>
<comment type="similarity">
    <text evidence="1">Belongs to the N(4)/N(6)-methyltransferase family.</text>
</comment>
<keyword evidence="4" id="KW-0949">S-adenosyl-L-methionine</keyword>
<dbReference type="GO" id="GO:0032259">
    <property type="term" value="P:methylation"/>
    <property type="evidence" value="ECO:0007669"/>
    <property type="project" value="UniProtKB-KW"/>
</dbReference>
<feature type="domain" description="DNA methylase N-4/N-6" evidence="6">
    <location>
        <begin position="111"/>
        <end position="445"/>
    </location>
</feature>
<dbReference type="InterPro" id="IPR002941">
    <property type="entry name" value="DNA_methylase_N4/N6"/>
</dbReference>
<evidence type="ECO:0000256" key="5">
    <source>
        <dbReference type="ARBA" id="ARBA00022747"/>
    </source>
</evidence>
<keyword evidence="5" id="KW-0680">Restriction system</keyword>
<reference evidence="7 8" key="1">
    <citation type="submission" date="2014-02" db="EMBL/GenBank/DDBJ databases">
        <title>Draft genome sequence of Lysinibacillus boronitolerans NBRC 103108.</title>
        <authorList>
            <person name="Zhang F."/>
            <person name="Wang G."/>
            <person name="Zhang L."/>
        </authorList>
    </citation>
    <scope>NUCLEOTIDE SEQUENCE [LARGE SCALE GENOMIC DNA]</scope>
    <source>
        <strain evidence="7 8">NBRC 103108</strain>
    </source>
</reference>
<evidence type="ECO:0000259" key="6">
    <source>
        <dbReference type="Pfam" id="PF01555"/>
    </source>
</evidence>
<dbReference type="InterPro" id="IPR029063">
    <property type="entry name" value="SAM-dependent_MTases_sf"/>
</dbReference>
<proteinExistence type="inferred from homology"/>
<dbReference type="Gene3D" id="3.40.50.150">
    <property type="entry name" value="Vaccinia Virus protein VP39"/>
    <property type="match status" value="1"/>
</dbReference>
<protein>
    <submittedName>
        <fullName evidence="7">DNA methylase N-4</fullName>
    </submittedName>
</protein>
<keyword evidence="2 7" id="KW-0489">Methyltransferase</keyword>
<dbReference type="RefSeq" id="WP_036078761.1">
    <property type="nucleotide sequence ID" value="NZ_AVCW01000005.1"/>
</dbReference>
<gene>
    <name evidence="7" type="ORF">CD31_15735</name>
</gene>
<keyword evidence="8" id="KW-1185">Reference proteome</keyword>
<evidence type="ECO:0000256" key="2">
    <source>
        <dbReference type="ARBA" id="ARBA00022603"/>
    </source>
</evidence>
<evidence type="ECO:0000313" key="8">
    <source>
        <dbReference type="Proteomes" id="UP000030487"/>
    </source>
</evidence>
<evidence type="ECO:0000256" key="3">
    <source>
        <dbReference type="ARBA" id="ARBA00022679"/>
    </source>
</evidence>
<dbReference type="Proteomes" id="UP000030487">
    <property type="component" value="Unassembled WGS sequence"/>
</dbReference>
<sequence>MEKLDGKTLDLTHENINALKALFPEVITEGKIDFDKLKLVLGDEIDTNNERYEFTWHGKAQSLKLAQTPSTGTLLPDKESSKNWDTTENLYIEGDNLEVLKLLQKSYFGKVKMIYIDPPYNTGNDFVYKDDFRDNVKNYKELTKQITKSNTEINGRFHTDWLNMMYSRLKLSRNLLKDDGVIFISIDDTEAFNLKKICDEIFGENNFIGMFIVNSSPSAIDYGHIAKTNDYALFYAKDISETKTNILPEKEKEFKYSDAKGEFNIYPLYNGNVAFNPETRPNLFYPFYLNPNNKLDENFYEIGLENREGWIEVFPVISRKDGIQRVWRWGKEKAKQGLNDEIVGYKTDSGEYRVVQKTRLTGKVIRSLQLDNEISTRRGTAEVEGIFNRKIFPFPKPVELIKRFISISTESDDIILDFFSGSATSAHAVMQLNSEDNGNRKFILIQLPEVTDEKSEAYKAGFKNICEIGKERIRRAGDKIVEDTGKSDLDIGFKVFKLDSSNVKIWDPNIENLEDNLFELQENIKEDRTREDLLFEILLKIGIPLTTPIEEVNINGKVIYNVGFGAVLLCLENEISLEIVHEIIKLKPEDFDTKVIFKETGFLDDSVKTNAIQTLKKNGITDVRSV</sequence>
<name>A0ABR4XY25_9BACI</name>
<dbReference type="SUPFAM" id="SSF53335">
    <property type="entry name" value="S-adenosyl-L-methionine-dependent methyltransferases"/>
    <property type="match status" value="1"/>
</dbReference>